<evidence type="ECO:0000259" key="2">
    <source>
        <dbReference type="Pfam" id="PF00339"/>
    </source>
</evidence>
<comment type="caution">
    <text evidence="3">The sequence shown here is derived from an EMBL/GenBank/DDBJ whole genome shotgun (WGS) entry which is preliminary data.</text>
</comment>
<dbReference type="PANTHER" id="PTHR11188:SF17">
    <property type="entry name" value="FI21816P1"/>
    <property type="match status" value="1"/>
</dbReference>
<dbReference type="SUPFAM" id="SSF81296">
    <property type="entry name" value="E set domains"/>
    <property type="match status" value="1"/>
</dbReference>
<keyword evidence="4" id="KW-1185">Reference proteome</keyword>
<dbReference type="GO" id="GO:0005737">
    <property type="term" value="C:cytoplasm"/>
    <property type="evidence" value="ECO:0007669"/>
    <property type="project" value="TreeGrafter"/>
</dbReference>
<dbReference type="GO" id="GO:0015031">
    <property type="term" value="P:protein transport"/>
    <property type="evidence" value="ECO:0007669"/>
    <property type="project" value="TreeGrafter"/>
</dbReference>
<dbReference type="InterPro" id="IPR050357">
    <property type="entry name" value="Arrestin_domain-protein"/>
</dbReference>
<dbReference type="Gene3D" id="2.60.40.640">
    <property type="match status" value="1"/>
</dbReference>
<evidence type="ECO:0000313" key="4">
    <source>
        <dbReference type="Proteomes" id="UP000193922"/>
    </source>
</evidence>
<dbReference type="OrthoDB" id="2333384at2759"/>
<feature type="region of interest" description="Disordered" evidence="1">
    <location>
        <begin position="428"/>
        <end position="502"/>
    </location>
</feature>
<dbReference type="InterPro" id="IPR011021">
    <property type="entry name" value="Arrestin-like_N"/>
</dbReference>
<dbReference type="PANTHER" id="PTHR11188">
    <property type="entry name" value="ARRESTIN DOMAIN CONTAINING PROTEIN"/>
    <property type="match status" value="1"/>
</dbReference>
<proteinExistence type="predicted"/>
<reference evidence="3 4" key="1">
    <citation type="submission" date="2016-07" db="EMBL/GenBank/DDBJ databases">
        <title>Pervasive Adenine N6-methylation of Active Genes in Fungi.</title>
        <authorList>
            <consortium name="DOE Joint Genome Institute"/>
            <person name="Mondo S.J."/>
            <person name="Dannebaum R.O."/>
            <person name="Kuo R.C."/>
            <person name="Labutti K."/>
            <person name="Haridas S."/>
            <person name="Kuo A."/>
            <person name="Salamov A."/>
            <person name="Ahrendt S.R."/>
            <person name="Lipzen A."/>
            <person name="Sullivan W."/>
            <person name="Andreopoulos W.B."/>
            <person name="Clum A."/>
            <person name="Lindquist E."/>
            <person name="Daum C."/>
            <person name="Ramamoorthy G.K."/>
            <person name="Gryganskyi A."/>
            <person name="Culley D."/>
            <person name="Magnuson J.K."/>
            <person name="James T.Y."/>
            <person name="O'Malley M.A."/>
            <person name="Stajich J.E."/>
            <person name="Spatafora J.W."/>
            <person name="Visel A."/>
            <person name="Grigoriev I.V."/>
        </authorList>
    </citation>
    <scope>NUCLEOTIDE SEQUENCE [LARGE SCALE GENOMIC DNA]</scope>
    <source>
        <strain evidence="3 4">ATCC 12442</strain>
    </source>
</reference>
<dbReference type="Pfam" id="PF00339">
    <property type="entry name" value="Arrestin_N"/>
    <property type="match status" value="1"/>
</dbReference>
<feature type="domain" description="Arrestin-like N-terminal" evidence="2">
    <location>
        <begin position="30"/>
        <end position="129"/>
    </location>
</feature>
<dbReference type="RefSeq" id="XP_040741899.1">
    <property type="nucleotide sequence ID" value="XM_040890533.1"/>
</dbReference>
<evidence type="ECO:0000256" key="1">
    <source>
        <dbReference type="SAM" id="MobiDB-lite"/>
    </source>
</evidence>
<dbReference type="AlphaFoldDB" id="A0A1Y1W3C9"/>
<dbReference type="InterPro" id="IPR014756">
    <property type="entry name" value="Ig_E-set"/>
</dbReference>
<protein>
    <recommendedName>
        <fullName evidence="2">Arrestin-like N-terminal domain-containing protein</fullName>
    </recommendedName>
</protein>
<feature type="compositionally biased region" description="Low complexity" evidence="1">
    <location>
        <begin position="432"/>
        <end position="448"/>
    </location>
</feature>
<dbReference type="EMBL" id="MCFD01000011">
    <property type="protein sequence ID" value="ORX68053.1"/>
    <property type="molecule type" value="Genomic_DNA"/>
</dbReference>
<dbReference type="Proteomes" id="UP000193922">
    <property type="component" value="Unassembled WGS sequence"/>
</dbReference>
<gene>
    <name evidence="3" type="ORF">DL89DRAFT_294565</name>
</gene>
<organism evidence="3 4">
    <name type="scientific">Linderina pennispora</name>
    <dbReference type="NCBI Taxonomy" id="61395"/>
    <lineage>
        <taxon>Eukaryota</taxon>
        <taxon>Fungi</taxon>
        <taxon>Fungi incertae sedis</taxon>
        <taxon>Zoopagomycota</taxon>
        <taxon>Kickxellomycotina</taxon>
        <taxon>Kickxellomycetes</taxon>
        <taxon>Kickxellales</taxon>
        <taxon>Kickxellaceae</taxon>
        <taxon>Linderina</taxon>
    </lineage>
</organism>
<sequence>MPFSGPASDLTIDLGPGSYDDTTALTRHHGRVLLTLTKPMAVHSVQLLLLGEETVNLRAWIPLSTNTASTPIVDIQRDLYSGGTLEPGMHVFPFTLVLPGTLPTTLERELCTIKYRVRAEVAKAAFFSSPSIALAKEEEVLVVHRRRAKRLAKTKSLDQSFAGSISKDVVRPGSKSQFGLRLLAVNFAEAVQCHVQVRGEERLTTQITNLVGSRLDALEGDPVIAAGAENDDMRTVRKTRSRLTDLLKASTPPPTPPQMPGSVANGSTTGLALGGRGSAGTPRVVRQIRATHTLEVPQGLSQFDAEYISREYRLMLVAEVAPMEDTPENADSVHINEARLDISPRSTFDSTRKSSSSMDHRSTIVDTFSVVDASKSTADIIVGQYRMLGSDDPANATLGSTLHQQMSLPPPQHVHHRRTSSGLVGFLKRGFRSSSPRPESEPSGSSRSVTPVNGDASYSEHIQQLPGIRAAVAATRSMRSSSAPHHPPPSAIFGQPNGSSKE</sequence>
<dbReference type="InterPro" id="IPR014752">
    <property type="entry name" value="Arrestin-like_C"/>
</dbReference>
<accession>A0A1Y1W3C9</accession>
<name>A0A1Y1W3C9_9FUNG</name>
<evidence type="ECO:0000313" key="3">
    <source>
        <dbReference type="EMBL" id="ORX68053.1"/>
    </source>
</evidence>
<dbReference type="GeneID" id="63807181"/>